<feature type="region of interest" description="Disordered" evidence="1">
    <location>
        <begin position="1"/>
        <end position="108"/>
    </location>
</feature>
<feature type="region of interest" description="Disordered" evidence="1">
    <location>
        <begin position="645"/>
        <end position="687"/>
    </location>
</feature>
<dbReference type="GO" id="GO:0003714">
    <property type="term" value="F:transcription corepressor activity"/>
    <property type="evidence" value="ECO:0007669"/>
    <property type="project" value="InterPro"/>
</dbReference>
<feature type="region of interest" description="Disordered" evidence="1">
    <location>
        <begin position="312"/>
        <end position="370"/>
    </location>
</feature>
<dbReference type="OrthoDB" id="2441642at2759"/>
<dbReference type="EMBL" id="FMWP01000014">
    <property type="protein sequence ID" value="SCZ90266.1"/>
    <property type="molecule type" value="Genomic_DNA"/>
</dbReference>
<organism evidence="2 3">
    <name type="scientific">Microbotryum saponariae</name>
    <dbReference type="NCBI Taxonomy" id="289078"/>
    <lineage>
        <taxon>Eukaryota</taxon>
        <taxon>Fungi</taxon>
        <taxon>Dikarya</taxon>
        <taxon>Basidiomycota</taxon>
        <taxon>Pucciniomycotina</taxon>
        <taxon>Microbotryomycetes</taxon>
        <taxon>Microbotryales</taxon>
        <taxon>Microbotryaceae</taxon>
        <taxon>Microbotryum</taxon>
    </lineage>
</organism>
<feature type="compositionally biased region" description="Polar residues" evidence="1">
    <location>
        <begin position="314"/>
        <end position="331"/>
    </location>
</feature>
<dbReference type="GO" id="GO:0008654">
    <property type="term" value="P:phospholipid biosynthetic process"/>
    <property type="evidence" value="ECO:0007669"/>
    <property type="project" value="TreeGrafter"/>
</dbReference>
<feature type="compositionally biased region" description="Low complexity" evidence="1">
    <location>
        <begin position="8"/>
        <end position="31"/>
    </location>
</feature>
<feature type="compositionally biased region" description="Polar residues" evidence="1">
    <location>
        <begin position="227"/>
        <end position="243"/>
    </location>
</feature>
<feature type="region of interest" description="Disordered" evidence="1">
    <location>
        <begin position="517"/>
        <end position="567"/>
    </location>
</feature>
<gene>
    <name evidence="2" type="ORF">BZ3500_MVSOF-1268-A1-R1_CHR1-3G01880</name>
</gene>
<keyword evidence="3" id="KW-1185">Reference proteome</keyword>
<dbReference type="InterPro" id="IPR013927">
    <property type="entry name" value="TF_Opi1_Ccg-8"/>
</dbReference>
<dbReference type="STRING" id="289078.A0A2X0KHC3"/>
<feature type="compositionally biased region" description="Polar residues" evidence="1">
    <location>
        <begin position="196"/>
        <end position="206"/>
    </location>
</feature>
<dbReference type="PANTHER" id="PTHR38406">
    <property type="entry name" value="TRANSCRIPTIONAL REPRESSOR OPI1"/>
    <property type="match status" value="1"/>
</dbReference>
<evidence type="ECO:0000313" key="2">
    <source>
        <dbReference type="EMBL" id="SCZ90266.1"/>
    </source>
</evidence>
<feature type="compositionally biased region" description="Low complexity" evidence="1">
    <location>
        <begin position="149"/>
        <end position="160"/>
    </location>
</feature>
<evidence type="ECO:0000313" key="3">
    <source>
        <dbReference type="Proteomes" id="UP000249723"/>
    </source>
</evidence>
<sequence>MVARSSRSAATITKPSSSKAKAAAKESSALADRPTGALQQHHDDSDLTRLTSSHGHGNGNGAVPRSSPPSPSTVSSMSQAEDEDMLDDDQAAANHARGGATNDGLDEDMRTAIAALGIMRRGGSSNGGTAPPLTPQQPQMNHSDHPHGSETTSSTSYTVTNGRASGWTGPSTISGGASSSSSAASTSSSYLDHTRTSSSVGTSEGTMSDDLHHNYDGNDKSGLGDDGTSSSAAGAETGNVNVNDPNFIARVSQLPIVSGGIEWYERSKANSRVVKYGAGVVESSISTIGRPIANNLRLGSLDDFACRQLDRFGSSPSTTDQTPLPAIQSQQERGDEKTNDAEMAQSSSSTRRRHSKGSSMGIDGEEEGRAVNEEQLQVGTQQVSAEGRSRWQTVLVEAGGLGAAVSEESLKSLRYCLQWLLYATAHLDHQIATLREFIASLHSHTGRESDALVTASASARLSQIKHDVVETIRKVVDVVSKYAGVALPEQAKRYVRQSILGLPVKWASAIEGSRNARAQSIGAPSTASTPRAERMEDPYAAASAPSPGPSSSTATTENAGSSTALAPTEDAAERILTFAVESLDMLRGVTGIFSDSVARAEDWIERLRIIGLDRQHQRQHADGVNAMPPPAIDGSATGMKRRRAIGSDGEIRDSTLSGVGAQAGEADEGITRRKRGNRSREPTASLE</sequence>
<dbReference type="GO" id="GO:0005634">
    <property type="term" value="C:nucleus"/>
    <property type="evidence" value="ECO:0007669"/>
    <property type="project" value="TreeGrafter"/>
</dbReference>
<dbReference type="Proteomes" id="UP000249723">
    <property type="component" value="Unassembled WGS sequence"/>
</dbReference>
<feature type="compositionally biased region" description="Polar residues" evidence="1">
    <location>
        <begin position="517"/>
        <end position="529"/>
    </location>
</feature>
<feature type="compositionally biased region" description="Low complexity" evidence="1">
    <location>
        <begin position="540"/>
        <end position="556"/>
    </location>
</feature>
<name>A0A2X0KHC3_9BASI</name>
<dbReference type="Pfam" id="PF08618">
    <property type="entry name" value="Opi1"/>
    <property type="match status" value="1"/>
</dbReference>
<dbReference type="GO" id="GO:0030968">
    <property type="term" value="P:endoplasmic reticulum unfolded protein response"/>
    <property type="evidence" value="ECO:0007669"/>
    <property type="project" value="TreeGrafter"/>
</dbReference>
<dbReference type="PANTHER" id="PTHR38406:SF1">
    <property type="entry name" value="TRANSCRIPTIONAL REPRESSOR OPI1"/>
    <property type="match status" value="1"/>
</dbReference>
<dbReference type="GO" id="GO:0005783">
    <property type="term" value="C:endoplasmic reticulum"/>
    <property type="evidence" value="ECO:0007669"/>
    <property type="project" value="TreeGrafter"/>
</dbReference>
<dbReference type="GO" id="GO:0006357">
    <property type="term" value="P:regulation of transcription by RNA polymerase II"/>
    <property type="evidence" value="ECO:0007669"/>
    <property type="project" value="TreeGrafter"/>
</dbReference>
<accession>A0A2X0KHC3</accession>
<feature type="compositionally biased region" description="Basic and acidic residues" evidence="1">
    <location>
        <begin position="209"/>
        <end position="223"/>
    </location>
</feature>
<dbReference type="AlphaFoldDB" id="A0A2X0KHC3"/>
<feature type="compositionally biased region" description="Acidic residues" evidence="1">
    <location>
        <begin position="80"/>
        <end position="90"/>
    </location>
</feature>
<feature type="compositionally biased region" description="Low complexity" evidence="1">
    <location>
        <begin position="168"/>
        <end position="189"/>
    </location>
</feature>
<feature type="region of interest" description="Disordered" evidence="1">
    <location>
        <begin position="120"/>
        <end position="243"/>
    </location>
</feature>
<protein>
    <submittedName>
        <fullName evidence="2">BZ3500_MvSof-1268-A1-R1_Chr1-3g01880 protein</fullName>
    </submittedName>
</protein>
<reference evidence="3" key="1">
    <citation type="submission" date="2016-10" db="EMBL/GenBank/DDBJ databases">
        <authorList>
            <person name="Jeantristanb JTB J.-T."/>
            <person name="Ricardo R."/>
        </authorList>
    </citation>
    <scope>NUCLEOTIDE SEQUENCE [LARGE SCALE GENOMIC DNA]</scope>
</reference>
<proteinExistence type="predicted"/>
<evidence type="ECO:0000256" key="1">
    <source>
        <dbReference type="SAM" id="MobiDB-lite"/>
    </source>
</evidence>